<accession>A0ABW3HSG3</accession>
<dbReference type="InterPro" id="IPR036291">
    <property type="entry name" value="NAD(P)-bd_dom_sf"/>
</dbReference>
<dbReference type="InterPro" id="IPR051317">
    <property type="entry name" value="Gfo/Idh/MocA_oxidoreduct"/>
</dbReference>
<dbReference type="SUPFAM" id="SSF51735">
    <property type="entry name" value="NAD(P)-binding Rossmann-fold domains"/>
    <property type="match status" value="1"/>
</dbReference>
<evidence type="ECO:0000259" key="1">
    <source>
        <dbReference type="Pfam" id="PF01408"/>
    </source>
</evidence>
<dbReference type="Gene3D" id="3.40.50.720">
    <property type="entry name" value="NAD(P)-binding Rossmann-like Domain"/>
    <property type="match status" value="1"/>
</dbReference>
<protein>
    <submittedName>
        <fullName evidence="2">Gfo/Idh/MocA family protein</fullName>
    </submittedName>
</protein>
<name>A0ABW3HSG3_9BACL</name>
<evidence type="ECO:0000313" key="2">
    <source>
        <dbReference type="EMBL" id="MFD0960458.1"/>
    </source>
</evidence>
<dbReference type="PANTHER" id="PTHR43708">
    <property type="entry name" value="CONSERVED EXPRESSED OXIDOREDUCTASE (EUROFUNG)"/>
    <property type="match status" value="1"/>
</dbReference>
<feature type="domain" description="Gfo/Idh/MocA-like oxidoreductase N-terminal" evidence="1">
    <location>
        <begin position="28"/>
        <end position="117"/>
    </location>
</feature>
<dbReference type="Pfam" id="PF01408">
    <property type="entry name" value="GFO_IDH_MocA"/>
    <property type="match status" value="1"/>
</dbReference>
<dbReference type="PANTHER" id="PTHR43708:SF4">
    <property type="entry name" value="OXIDOREDUCTASE YCEM-RELATED"/>
    <property type="match status" value="1"/>
</dbReference>
<organism evidence="2 3">
    <name type="scientific">Paenibacillus chungangensis</name>
    <dbReference type="NCBI Taxonomy" id="696535"/>
    <lineage>
        <taxon>Bacteria</taxon>
        <taxon>Bacillati</taxon>
        <taxon>Bacillota</taxon>
        <taxon>Bacilli</taxon>
        <taxon>Bacillales</taxon>
        <taxon>Paenibacillaceae</taxon>
        <taxon>Paenibacillus</taxon>
    </lineage>
</organism>
<dbReference type="RefSeq" id="WP_377564961.1">
    <property type="nucleotide sequence ID" value="NZ_JBHTJZ010000021.1"/>
</dbReference>
<proteinExistence type="predicted"/>
<dbReference type="InterPro" id="IPR000683">
    <property type="entry name" value="Gfo/Idh/MocA-like_OxRdtase_N"/>
</dbReference>
<keyword evidence="3" id="KW-1185">Reference proteome</keyword>
<evidence type="ECO:0000313" key="3">
    <source>
        <dbReference type="Proteomes" id="UP001596989"/>
    </source>
</evidence>
<dbReference type="EMBL" id="JBHTJZ010000021">
    <property type="protein sequence ID" value="MFD0960458.1"/>
    <property type="molecule type" value="Genomic_DNA"/>
</dbReference>
<sequence length="312" mass="34488">MKSLTIGLVDLDTSHPGSFVPILRDMGHRVTAVYDTGEVNPPGYAARFAQEHSIETACESLDQMAEQVDAVFISSCNWDVHVDRARPFIEAGVAVFIDKPMAGNRRDLMQLVEWEKQGATITGGSSLRYVPEVREWAGKIAAEDWVYAMAGCAVDEFNYGIHAYTMLQGLLGAGIHEVRHIGTTGQHQIELTWRDGRRGLLNVGKTKRYLPFYANVVAQQEVGYFQVDSSRIYSSMLEAVCPYLAGEAPAPMAMEQLAEVELSAIAAKISIEKEGKPVKLEEVPMEYAGYDGKSFASYYKEMKYPSLKAGKS</sequence>
<dbReference type="Proteomes" id="UP001596989">
    <property type="component" value="Unassembled WGS sequence"/>
</dbReference>
<comment type="caution">
    <text evidence="2">The sequence shown here is derived from an EMBL/GenBank/DDBJ whole genome shotgun (WGS) entry which is preliminary data.</text>
</comment>
<reference evidence="3" key="1">
    <citation type="journal article" date="2019" name="Int. J. Syst. Evol. Microbiol.">
        <title>The Global Catalogue of Microorganisms (GCM) 10K type strain sequencing project: providing services to taxonomists for standard genome sequencing and annotation.</title>
        <authorList>
            <consortium name="The Broad Institute Genomics Platform"/>
            <consortium name="The Broad Institute Genome Sequencing Center for Infectious Disease"/>
            <person name="Wu L."/>
            <person name="Ma J."/>
        </authorList>
    </citation>
    <scope>NUCLEOTIDE SEQUENCE [LARGE SCALE GENOMIC DNA]</scope>
    <source>
        <strain evidence="3">CCUG 59129</strain>
    </source>
</reference>
<gene>
    <name evidence="2" type="ORF">ACFQ2I_13780</name>
</gene>